<evidence type="ECO:0000313" key="4">
    <source>
        <dbReference type="Proteomes" id="UP000828924"/>
    </source>
</evidence>
<feature type="region of interest" description="Disordered" evidence="1">
    <location>
        <begin position="107"/>
        <end position="133"/>
    </location>
</feature>
<proteinExistence type="predicted"/>
<evidence type="ECO:0000313" key="3">
    <source>
        <dbReference type="EMBL" id="UNM12173.1"/>
    </source>
</evidence>
<feature type="domain" description="AMP-dependent synthetase/ligase" evidence="2">
    <location>
        <begin position="25"/>
        <end position="96"/>
    </location>
</feature>
<dbReference type="Pfam" id="PF00501">
    <property type="entry name" value="AMP-binding"/>
    <property type="match status" value="1"/>
</dbReference>
<dbReference type="Gene3D" id="3.40.50.980">
    <property type="match status" value="1"/>
</dbReference>
<keyword evidence="4" id="KW-1185">Reference proteome</keyword>
<gene>
    <name evidence="3" type="ORF">J4032_12055</name>
</gene>
<evidence type="ECO:0000256" key="1">
    <source>
        <dbReference type="SAM" id="MobiDB-lite"/>
    </source>
</evidence>
<reference evidence="3 4" key="1">
    <citation type="submission" date="2021-03" db="EMBL/GenBank/DDBJ databases">
        <title>Complete genome of Streptomyces formicae strain 1H-GS9 (DSM 100524).</title>
        <authorList>
            <person name="Atanasov K.E."/>
            <person name="Altabella T."/>
            <person name="Ferrer A."/>
        </authorList>
    </citation>
    <scope>NUCLEOTIDE SEQUENCE [LARGE SCALE GENOMIC DNA]</scope>
    <source>
        <strain evidence="3 4">1H-GS9</strain>
    </source>
</reference>
<protein>
    <submittedName>
        <fullName evidence="3">AMP-binding protein</fullName>
    </submittedName>
</protein>
<dbReference type="InterPro" id="IPR000873">
    <property type="entry name" value="AMP-dep_synth/lig_dom"/>
</dbReference>
<dbReference type="SUPFAM" id="SSF56801">
    <property type="entry name" value="Acetyl-CoA synthetase-like"/>
    <property type="match status" value="1"/>
</dbReference>
<name>A0ABY3WQU4_9ACTN</name>
<dbReference type="EMBL" id="CP071872">
    <property type="protein sequence ID" value="UNM12173.1"/>
    <property type="molecule type" value="Genomic_DNA"/>
</dbReference>
<evidence type="ECO:0000259" key="2">
    <source>
        <dbReference type="Pfam" id="PF00501"/>
    </source>
</evidence>
<accession>A0ABY3WQU4</accession>
<feature type="compositionally biased region" description="Basic residues" evidence="1">
    <location>
        <begin position="111"/>
        <end position="123"/>
    </location>
</feature>
<sequence>MTILSYTHGTGTVPLLGDTIGRSLDRAIEAYPDREALVDVPSGRRWTYEEFGADVDELAPALLARGIAKGDRVGICALGAHSRLEVVVAARRAGLLPLSRTRLRAAALSRTRQRRPSRQRGVKTRPAWISDAS</sequence>
<organism evidence="3 4">
    <name type="scientific">Streptomyces formicae</name>
    <dbReference type="NCBI Taxonomy" id="1616117"/>
    <lineage>
        <taxon>Bacteria</taxon>
        <taxon>Bacillati</taxon>
        <taxon>Actinomycetota</taxon>
        <taxon>Actinomycetes</taxon>
        <taxon>Kitasatosporales</taxon>
        <taxon>Streptomycetaceae</taxon>
        <taxon>Streptomyces</taxon>
    </lineage>
</organism>
<dbReference type="Proteomes" id="UP000828924">
    <property type="component" value="Chromosome"/>
</dbReference>